<feature type="region of interest" description="Disordered" evidence="1">
    <location>
        <begin position="1"/>
        <end position="44"/>
    </location>
</feature>
<dbReference type="EMBL" id="ANOF01000085">
    <property type="protein sequence ID" value="EMI26697.1"/>
    <property type="molecule type" value="Genomic_DNA"/>
</dbReference>
<gene>
    <name evidence="2" type="ORF">RESH_02590</name>
</gene>
<evidence type="ECO:0000313" key="2">
    <source>
        <dbReference type="EMBL" id="EMI26697.1"/>
    </source>
</evidence>
<dbReference type="AlphaFoldDB" id="M5SG74"/>
<name>M5SG74_9BACT</name>
<sequence length="56" mass="6226">MAQALQHRWQNRRRTSNPSSTDGGTAERGVAAHSRSDLNRDPVGLNKHCLLSINFP</sequence>
<comment type="caution">
    <text evidence="2">The sequence shown here is derived from an EMBL/GenBank/DDBJ whole genome shotgun (WGS) entry which is preliminary data.</text>
</comment>
<dbReference type="Proteomes" id="UP000011996">
    <property type="component" value="Unassembled WGS sequence"/>
</dbReference>
<proteinExistence type="predicted"/>
<reference evidence="2 3" key="1">
    <citation type="journal article" date="2013" name="Mar. Genomics">
        <title>Expression of sulfatases in Rhodopirellula baltica and the diversity of sulfatases in the genus Rhodopirellula.</title>
        <authorList>
            <person name="Wegner C.E."/>
            <person name="Richter-Heitmann T."/>
            <person name="Klindworth A."/>
            <person name="Klockow C."/>
            <person name="Richter M."/>
            <person name="Achstetter T."/>
            <person name="Glockner F.O."/>
            <person name="Harder J."/>
        </authorList>
    </citation>
    <scope>NUCLEOTIDE SEQUENCE [LARGE SCALE GENOMIC DNA]</scope>
    <source>
        <strain evidence="2 3">SH398</strain>
    </source>
</reference>
<protein>
    <submittedName>
        <fullName evidence="2">Uncharacterized protein</fullName>
    </submittedName>
</protein>
<organism evidence="2 3">
    <name type="scientific">Rhodopirellula europaea SH398</name>
    <dbReference type="NCBI Taxonomy" id="1263868"/>
    <lineage>
        <taxon>Bacteria</taxon>
        <taxon>Pseudomonadati</taxon>
        <taxon>Planctomycetota</taxon>
        <taxon>Planctomycetia</taxon>
        <taxon>Pirellulales</taxon>
        <taxon>Pirellulaceae</taxon>
        <taxon>Rhodopirellula</taxon>
    </lineage>
</organism>
<accession>M5SG74</accession>
<evidence type="ECO:0000313" key="3">
    <source>
        <dbReference type="Proteomes" id="UP000011996"/>
    </source>
</evidence>
<evidence type="ECO:0000256" key="1">
    <source>
        <dbReference type="SAM" id="MobiDB-lite"/>
    </source>
</evidence>